<evidence type="ECO:0000313" key="2">
    <source>
        <dbReference type="EMBL" id="QDU31958.1"/>
    </source>
</evidence>
<keyword evidence="1" id="KW-0472">Membrane</keyword>
<proteinExistence type="predicted"/>
<evidence type="ECO:0000313" key="3">
    <source>
        <dbReference type="Proteomes" id="UP000315017"/>
    </source>
</evidence>
<gene>
    <name evidence="2" type="ORF">ETAA8_71200</name>
</gene>
<evidence type="ECO:0000256" key="1">
    <source>
        <dbReference type="SAM" id="Phobius"/>
    </source>
</evidence>
<accession>A0A517YP08</accession>
<protein>
    <submittedName>
        <fullName evidence="2">Uncharacterized protein</fullName>
    </submittedName>
</protein>
<feature type="transmembrane region" description="Helical" evidence="1">
    <location>
        <begin position="15"/>
        <end position="35"/>
    </location>
</feature>
<name>A0A517YP08_9BACT</name>
<dbReference type="EMBL" id="CP036274">
    <property type="protein sequence ID" value="QDU31958.1"/>
    <property type="molecule type" value="Genomic_DNA"/>
</dbReference>
<keyword evidence="1" id="KW-0812">Transmembrane</keyword>
<keyword evidence="3" id="KW-1185">Reference proteome</keyword>
<reference evidence="2 3" key="1">
    <citation type="submission" date="2019-02" db="EMBL/GenBank/DDBJ databases">
        <title>Deep-cultivation of Planctomycetes and their phenomic and genomic characterization uncovers novel biology.</title>
        <authorList>
            <person name="Wiegand S."/>
            <person name="Jogler M."/>
            <person name="Boedeker C."/>
            <person name="Pinto D."/>
            <person name="Vollmers J."/>
            <person name="Rivas-Marin E."/>
            <person name="Kohn T."/>
            <person name="Peeters S.H."/>
            <person name="Heuer A."/>
            <person name="Rast P."/>
            <person name="Oberbeckmann S."/>
            <person name="Bunk B."/>
            <person name="Jeske O."/>
            <person name="Meyerdierks A."/>
            <person name="Storesund J.E."/>
            <person name="Kallscheuer N."/>
            <person name="Luecker S."/>
            <person name="Lage O.M."/>
            <person name="Pohl T."/>
            <person name="Merkel B.J."/>
            <person name="Hornburger P."/>
            <person name="Mueller R.-W."/>
            <person name="Bruemmer F."/>
            <person name="Labrenz M."/>
            <person name="Spormann A.M."/>
            <person name="Op den Camp H."/>
            <person name="Overmann J."/>
            <person name="Amann R."/>
            <person name="Jetten M.S.M."/>
            <person name="Mascher T."/>
            <person name="Medema M.H."/>
            <person name="Devos D.P."/>
            <person name="Kaster A.-K."/>
            <person name="Ovreas L."/>
            <person name="Rohde M."/>
            <person name="Galperin M.Y."/>
            <person name="Jogler C."/>
        </authorList>
    </citation>
    <scope>NUCLEOTIDE SEQUENCE [LARGE SCALE GENOMIC DNA]</scope>
    <source>
        <strain evidence="2 3">ETA_A8</strain>
    </source>
</reference>
<keyword evidence="1" id="KW-1133">Transmembrane helix</keyword>
<dbReference type="Proteomes" id="UP000315017">
    <property type="component" value="Chromosome"/>
</dbReference>
<sequence>MTGDTTVKTPWRYRLILTAAILVAVTAVVSSWWIARPRRAADQFIELVSQGRWQAADALLTGLSSIRADSAGGVVITDNGGTASALSPTELPLKGMERFYFQPRPTSFDYLAGRYHFPLVTSGPDTRGELKEPVHVSAVATSRGIIIISVQ</sequence>
<dbReference type="AlphaFoldDB" id="A0A517YP08"/>
<dbReference type="KEGG" id="aagg:ETAA8_71200"/>
<organism evidence="2 3">
    <name type="scientific">Anatilimnocola aggregata</name>
    <dbReference type="NCBI Taxonomy" id="2528021"/>
    <lineage>
        <taxon>Bacteria</taxon>
        <taxon>Pseudomonadati</taxon>
        <taxon>Planctomycetota</taxon>
        <taxon>Planctomycetia</taxon>
        <taxon>Pirellulales</taxon>
        <taxon>Pirellulaceae</taxon>
        <taxon>Anatilimnocola</taxon>
    </lineage>
</organism>